<feature type="chain" id="PRO_5001537218" evidence="1">
    <location>
        <begin position="24"/>
        <end position="276"/>
    </location>
</feature>
<dbReference type="KEGG" id="trr:M419DRAFT_127689"/>
<feature type="signal peptide" evidence="1">
    <location>
        <begin position="1"/>
        <end position="23"/>
    </location>
</feature>
<sequence length="276" mass="31402">MRVSLCLSVCLLILHAIAGGIRGAFERLYIWWAYQAEIEYAHKVFDSFDVSKLQICHGQRGSGPGATLTFAEFLELSNRQGNTKGAVTSKTFKPDSIGSTAEIMLKLTGQYQMQERWPRPTNIISSSQGRYTDMLDEVSNVLSKCKQDLGDSRSINLALDAFTRVIRWRKADYEKHRFPALKSNKDFEAIKEWRFWTVGGDKRNKGLWRNYIDFEGTIASAHNSGYKDIENLESHVLNWERTTYFKGTDGARASQHKHTIVAIQDALTRYRSATGC</sequence>
<dbReference type="HOGENOM" id="CLU_1008519_0_0_1"/>
<name>A0A024SGC3_HYPJR</name>
<gene>
    <name evidence="2" type="ORF">M419DRAFT_127689</name>
</gene>
<evidence type="ECO:0000256" key="1">
    <source>
        <dbReference type="SAM" id="SignalP"/>
    </source>
</evidence>
<evidence type="ECO:0000313" key="3">
    <source>
        <dbReference type="Proteomes" id="UP000024376"/>
    </source>
</evidence>
<keyword evidence="1" id="KW-0732">Signal</keyword>
<reference evidence="3" key="1">
    <citation type="journal article" date="2013" name="Ind. Biotechnol.">
        <title>Comparative genomics analysis of Trichoderma reesei strains.</title>
        <authorList>
            <person name="Koike H."/>
            <person name="Aerts A."/>
            <person name="LaButti K."/>
            <person name="Grigoriev I.V."/>
            <person name="Baker S.E."/>
        </authorList>
    </citation>
    <scope>NUCLEOTIDE SEQUENCE [LARGE SCALE GENOMIC DNA]</scope>
    <source>
        <strain evidence="3">ATCC 56765 / BCRC 32924 / NRRL 11460 / Rut C-30</strain>
    </source>
</reference>
<dbReference type="Proteomes" id="UP000024376">
    <property type="component" value="Unassembled WGS sequence"/>
</dbReference>
<organism evidence="2 3">
    <name type="scientific">Hypocrea jecorina (strain ATCC 56765 / BCRC 32924 / NRRL 11460 / Rut C-30)</name>
    <name type="common">Trichoderma reesei</name>
    <dbReference type="NCBI Taxonomy" id="1344414"/>
    <lineage>
        <taxon>Eukaryota</taxon>
        <taxon>Fungi</taxon>
        <taxon>Dikarya</taxon>
        <taxon>Ascomycota</taxon>
        <taxon>Pezizomycotina</taxon>
        <taxon>Sordariomycetes</taxon>
        <taxon>Hypocreomycetidae</taxon>
        <taxon>Hypocreales</taxon>
        <taxon>Hypocreaceae</taxon>
        <taxon>Trichoderma</taxon>
    </lineage>
</organism>
<protein>
    <submittedName>
        <fullName evidence="2">Uncharacterized protein</fullName>
    </submittedName>
</protein>
<proteinExistence type="predicted"/>
<accession>A0A024SGC3</accession>
<dbReference type="EMBL" id="KI911141">
    <property type="protein sequence ID" value="ETS04574.1"/>
    <property type="molecule type" value="Genomic_DNA"/>
</dbReference>
<evidence type="ECO:0000313" key="2">
    <source>
        <dbReference type="EMBL" id="ETS04574.1"/>
    </source>
</evidence>
<dbReference type="AlphaFoldDB" id="A0A024SGC3"/>
<dbReference type="OrthoDB" id="4889343at2759"/>